<evidence type="ECO:0000313" key="1">
    <source>
        <dbReference type="Proteomes" id="UP000887575"/>
    </source>
</evidence>
<accession>A0AAF3EHA8</accession>
<keyword evidence="1" id="KW-1185">Reference proteome</keyword>
<proteinExistence type="predicted"/>
<dbReference type="Proteomes" id="UP000887575">
    <property type="component" value="Unassembled WGS sequence"/>
</dbReference>
<dbReference type="AlphaFoldDB" id="A0AAF3EHA8"/>
<protein>
    <submittedName>
        <fullName evidence="2">Uncharacterized protein</fullName>
    </submittedName>
</protein>
<organism evidence="1 2">
    <name type="scientific">Mesorhabditis belari</name>
    <dbReference type="NCBI Taxonomy" id="2138241"/>
    <lineage>
        <taxon>Eukaryota</taxon>
        <taxon>Metazoa</taxon>
        <taxon>Ecdysozoa</taxon>
        <taxon>Nematoda</taxon>
        <taxon>Chromadorea</taxon>
        <taxon>Rhabditida</taxon>
        <taxon>Rhabditina</taxon>
        <taxon>Rhabditomorpha</taxon>
        <taxon>Rhabditoidea</taxon>
        <taxon>Rhabditidae</taxon>
        <taxon>Mesorhabditinae</taxon>
        <taxon>Mesorhabditis</taxon>
    </lineage>
</organism>
<reference evidence="2" key="1">
    <citation type="submission" date="2024-02" db="UniProtKB">
        <authorList>
            <consortium name="WormBaseParasite"/>
        </authorList>
    </citation>
    <scope>IDENTIFICATION</scope>
</reference>
<name>A0AAF3EHA8_9BILA</name>
<dbReference type="WBParaSite" id="MBELARI_LOCUS13337">
    <property type="protein sequence ID" value="MBELARI_LOCUS13337"/>
    <property type="gene ID" value="MBELARI_LOCUS13337"/>
</dbReference>
<sequence>MIELVKFVHILLDSLQISTWVDFYTIECPKTKNTKRWHPHSTKKKLSELFMRFLIVKLDTALITFNSQMNGIRNVLKASQPNW</sequence>
<evidence type="ECO:0000313" key="2">
    <source>
        <dbReference type="WBParaSite" id="MBELARI_LOCUS13337"/>
    </source>
</evidence>